<keyword evidence="6" id="KW-0788">Thiol protease</keyword>
<reference evidence="10 11" key="1">
    <citation type="journal article" date="2007" name="Proc. Natl. Acad. Sci. U.S.A.">
        <title>The genome of Syntrophus aciditrophicus: life at the thermodynamic limit of microbial growth.</title>
        <authorList>
            <person name="McInerney M.J."/>
            <person name="Rohlin L."/>
            <person name="Mouttaki H."/>
            <person name="Kim U."/>
            <person name="Krupp R.S."/>
            <person name="Rios-Hernandez L."/>
            <person name="Sieber J."/>
            <person name="Struchtemeyer C.G."/>
            <person name="Bhattacharyya A."/>
            <person name="Campbell J.W."/>
            <person name="Gunsalus R.P."/>
        </authorList>
    </citation>
    <scope>NUCLEOTIDE SEQUENCE [LARGE SCALE GENOMIC DNA]</scope>
    <source>
        <strain evidence="10 11">SB</strain>
    </source>
</reference>
<dbReference type="SMART" id="SM00257">
    <property type="entry name" value="LysM"/>
    <property type="match status" value="2"/>
</dbReference>
<dbReference type="InterPro" id="IPR036779">
    <property type="entry name" value="LysM_dom_sf"/>
</dbReference>
<evidence type="ECO:0000259" key="9">
    <source>
        <dbReference type="PROSITE" id="PS51935"/>
    </source>
</evidence>
<keyword evidence="2" id="KW-0645">Protease</keyword>
<evidence type="ECO:0000259" key="8">
    <source>
        <dbReference type="PROSITE" id="PS51782"/>
    </source>
</evidence>
<dbReference type="Proteomes" id="UP000001933">
    <property type="component" value="Chromosome"/>
</dbReference>
<keyword evidence="4" id="KW-0677">Repeat</keyword>
<dbReference type="STRING" id="56780.SYN_01408"/>
<feature type="domain" description="LysM" evidence="8">
    <location>
        <begin position="41"/>
        <end position="84"/>
    </location>
</feature>
<dbReference type="Gene3D" id="3.10.350.10">
    <property type="entry name" value="LysM domain"/>
    <property type="match status" value="2"/>
</dbReference>
<dbReference type="PROSITE" id="PS51782">
    <property type="entry name" value="LYSM"/>
    <property type="match status" value="2"/>
</dbReference>
<feature type="domain" description="LysM" evidence="8">
    <location>
        <begin position="113"/>
        <end position="156"/>
    </location>
</feature>
<comment type="similarity">
    <text evidence="1">Belongs to the peptidase C40 family.</text>
</comment>
<evidence type="ECO:0000256" key="5">
    <source>
        <dbReference type="ARBA" id="ARBA00022801"/>
    </source>
</evidence>
<sequence length="372" mass="42001">MWPPPIRLRRYFMTKRRIFFWMGLALLFVFGLFSQEGLAKETYKVKRGDTLSGIADHLGVSVKELKRANGLKKTALKPSQILTIPQKSKKQTAEKPIKTSRKTSEKASESKSEYYTVRKGDTLGGISKKTGVSIGELQALNRVQVRALKPGQKLTLSKRESVPTARKESIRHQAPPAVETFEEEFYLEDGQEEDEIVDEDWASVENDRAVSSNLLGKWNSPHERQIFIRVAKGFLGTPYRFGGSSVRGIDCSAFVAKVYQFFDVNLPRTAREQSRMGVRVAKNELQEGDLVFFNTRRAFGHVGIYIGNNEFIHASSGRSSGKNVRIDSLDKPYYNKRFIKAVRVKGMKEKVAEERDVSLLESSLQLSANAVN</sequence>
<feature type="region of interest" description="Disordered" evidence="7">
    <location>
        <begin position="82"/>
        <end position="111"/>
    </location>
</feature>
<feature type="compositionally biased region" description="Basic and acidic residues" evidence="7">
    <location>
        <begin position="91"/>
        <end position="111"/>
    </location>
</feature>
<evidence type="ECO:0000256" key="6">
    <source>
        <dbReference type="ARBA" id="ARBA00022807"/>
    </source>
</evidence>
<dbReference type="InterPro" id="IPR038765">
    <property type="entry name" value="Papain-like_cys_pep_sf"/>
</dbReference>
<gene>
    <name evidence="10" type="ORF">SYN_01408</name>
</gene>
<dbReference type="InterPro" id="IPR051202">
    <property type="entry name" value="Peptidase_C40"/>
</dbReference>
<dbReference type="PROSITE" id="PS51935">
    <property type="entry name" value="NLPC_P60"/>
    <property type="match status" value="1"/>
</dbReference>
<evidence type="ECO:0000256" key="7">
    <source>
        <dbReference type="SAM" id="MobiDB-lite"/>
    </source>
</evidence>
<dbReference type="InterPro" id="IPR000064">
    <property type="entry name" value="NLP_P60_dom"/>
</dbReference>
<dbReference type="PANTHER" id="PTHR47053:SF1">
    <property type="entry name" value="MUREIN DD-ENDOPEPTIDASE MEPH-RELATED"/>
    <property type="match status" value="1"/>
</dbReference>
<dbReference type="eggNOG" id="COG0791">
    <property type="taxonomic scope" value="Bacteria"/>
</dbReference>
<dbReference type="KEGG" id="sat:SYN_01408"/>
<dbReference type="HOGENOM" id="CLU_016043_1_1_7"/>
<dbReference type="InterPro" id="IPR018392">
    <property type="entry name" value="LysM"/>
</dbReference>
<dbReference type="SUPFAM" id="SSF54106">
    <property type="entry name" value="LysM domain"/>
    <property type="match status" value="2"/>
</dbReference>
<dbReference type="EMBL" id="CP000252">
    <property type="protein sequence ID" value="ABC77780.1"/>
    <property type="molecule type" value="Genomic_DNA"/>
</dbReference>
<dbReference type="GO" id="GO:0008234">
    <property type="term" value="F:cysteine-type peptidase activity"/>
    <property type="evidence" value="ECO:0007669"/>
    <property type="project" value="UniProtKB-KW"/>
</dbReference>
<keyword evidence="3" id="KW-0732">Signal</keyword>
<evidence type="ECO:0000313" key="11">
    <source>
        <dbReference type="Proteomes" id="UP000001933"/>
    </source>
</evidence>
<evidence type="ECO:0000313" key="10">
    <source>
        <dbReference type="EMBL" id="ABC77780.1"/>
    </source>
</evidence>
<dbReference type="AlphaFoldDB" id="Q2LUM0"/>
<evidence type="ECO:0000256" key="4">
    <source>
        <dbReference type="ARBA" id="ARBA00022737"/>
    </source>
</evidence>
<dbReference type="GO" id="GO:0006508">
    <property type="term" value="P:proteolysis"/>
    <property type="evidence" value="ECO:0007669"/>
    <property type="project" value="UniProtKB-KW"/>
</dbReference>
<organism evidence="10 11">
    <name type="scientific">Syntrophus aciditrophicus (strain SB)</name>
    <dbReference type="NCBI Taxonomy" id="56780"/>
    <lineage>
        <taxon>Bacteria</taxon>
        <taxon>Pseudomonadati</taxon>
        <taxon>Thermodesulfobacteriota</taxon>
        <taxon>Syntrophia</taxon>
        <taxon>Syntrophales</taxon>
        <taxon>Syntrophaceae</taxon>
        <taxon>Syntrophus</taxon>
    </lineage>
</organism>
<evidence type="ECO:0000256" key="3">
    <source>
        <dbReference type="ARBA" id="ARBA00022729"/>
    </source>
</evidence>
<name>Q2LUM0_SYNAS</name>
<keyword evidence="5 10" id="KW-0378">Hydrolase</keyword>
<dbReference type="SUPFAM" id="SSF54001">
    <property type="entry name" value="Cysteine proteinases"/>
    <property type="match status" value="1"/>
</dbReference>
<accession>Q2LUM0</accession>
<dbReference type="Pfam" id="PF01476">
    <property type="entry name" value="LysM"/>
    <property type="match status" value="2"/>
</dbReference>
<dbReference type="Pfam" id="PF00877">
    <property type="entry name" value="NLPC_P60"/>
    <property type="match status" value="1"/>
</dbReference>
<evidence type="ECO:0000256" key="2">
    <source>
        <dbReference type="ARBA" id="ARBA00022670"/>
    </source>
</evidence>
<dbReference type="InParanoid" id="Q2LUM0"/>
<dbReference type="CDD" id="cd00118">
    <property type="entry name" value="LysM"/>
    <property type="match status" value="2"/>
</dbReference>
<proteinExistence type="inferred from homology"/>
<dbReference type="Gene3D" id="3.90.1720.10">
    <property type="entry name" value="endopeptidase domain like (from Nostoc punctiforme)"/>
    <property type="match status" value="1"/>
</dbReference>
<evidence type="ECO:0000256" key="1">
    <source>
        <dbReference type="ARBA" id="ARBA00007074"/>
    </source>
</evidence>
<protein>
    <submittedName>
        <fullName evidence="10">Cell wall-associated hydrolase</fullName>
    </submittedName>
</protein>
<dbReference type="eggNOG" id="COG1388">
    <property type="taxonomic scope" value="Bacteria"/>
</dbReference>
<feature type="domain" description="NlpC/P60" evidence="9">
    <location>
        <begin position="221"/>
        <end position="345"/>
    </location>
</feature>
<dbReference type="PANTHER" id="PTHR47053">
    <property type="entry name" value="MUREIN DD-ENDOPEPTIDASE MEPH-RELATED"/>
    <property type="match status" value="1"/>
</dbReference>
<keyword evidence="11" id="KW-1185">Reference proteome</keyword>